<dbReference type="Proteomes" id="UP000323300">
    <property type="component" value="Unassembled WGS sequence"/>
</dbReference>
<name>A0A1I4E463_9HYPH</name>
<accession>A0A1I4E463</accession>
<proteinExistence type="predicted"/>
<dbReference type="AlphaFoldDB" id="A0A1I4E463"/>
<evidence type="ECO:0000256" key="1">
    <source>
        <dbReference type="SAM" id="MobiDB-lite"/>
    </source>
</evidence>
<reference evidence="2 3" key="1">
    <citation type="submission" date="2016-10" db="EMBL/GenBank/DDBJ databases">
        <authorList>
            <person name="Varghese N."/>
            <person name="Submissions S."/>
        </authorList>
    </citation>
    <scope>NUCLEOTIDE SEQUENCE [LARGE SCALE GENOMIC DNA]</scope>
    <source>
        <strain evidence="2 3">DSM 21822</strain>
    </source>
</reference>
<dbReference type="InterPro" id="IPR010836">
    <property type="entry name" value="SapC"/>
</dbReference>
<feature type="compositionally biased region" description="Polar residues" evidence="1">
    <location>
        <begin position="1"/>
        <end position="11"/>
    </location>
</feature>
<dbReference type="OrthoDB" id="9806524at2"/>
<organism evidence="2 3">
    <name type="scientific">Neomesorhizobium albiziae</name>
    <dbReference type="NCBI Taxonomy" id="335020"/>
    <lineage>
        <taxon>Bacteria</taxon>
        <taxon>Pseudomonadati</taxon>
        <taxon>Pseudomonadota</taxon>
        <taxon>Alphaproteobacteria</taxon>
        <taxon>Hyphomicrobiales</taxon>
        <taxon>Phyllobacteriaceae</taxon>
        <taxon>Neomesorhizobium</taxon>
    </lineage>
</organism>
<sequence>MADNNRNTARNGDTAGAPSPQLPIFYTAPEALNPKRHGTLSLVLKSDFRFAASAYAIPIVASEMPAAMRSYPIVFIGPEKMPVVVTGLRQDENLFVEPDGSWSAPHYVPAYVRRYPFVMAEDAEQTGRLTLCVDRGSDRLIETPATPPADGEAVSVPLFKGSEPADATRKALEFCKQFQLGFAATRAMIERIDALGLFSARRSTVTLDSGEVLNLSDFQVVDESALNALGDSNFLDLRTSGALAMIYCHLASSNSWNALAHQAQVRN</sequence>
<protein>
    <submittedName>
        <fullName evidence="2">SapC protein</fullName>
    </submittedName>
</protein>
<gene>
    <name evidence="2" type="ORF">SAMN04488498_12267</name>
</gene>
<dbReference type="Pfam" id="PF07277">
    <property type="entry name" value="SapC"/>
    <property type="match status" value="1"/>
</dbReference>
<keyword evidence="3" id="KW-1185">Reference proteome</keyword>
<dbReference type="EMBL" id="FOSL01000022">
    <property type="protein sequence ID" value="SFL00552.1"/>
    <property type="molecule type" value="Genomic_DNA"/>
</dbReference>
<feature type="region of interest" description="Disordered" evidence="1">
    <location>
        <begin position="1"/>
        <end position="21"/>
    </location>
</feature>
<evidence type="ECO:0000313" key="2">
    <source>
        <dbReference type="EMBL" id="SFL00552.1"/>
    </source>
</evidence>
<dbReference type="RefSeq" id="WP_149762973.1">
    <property type="nucleotide sequence ID" value="NZ_BSPE01000036.1"/>
</dbReference>
<evidence type="ECO:0000313" key="3">
    <source>
        <dbReference type="Proteomes" id="UP000323300"/>
    </source>
</evidence>